<keyword evidence="11" id="KW-1185">Reference proteome</keyword>
<dbReference type="GO" id="GO:0005975">
    <property type="term" value="P:carbohydrate metabolic process"/>
    <property type="evidence" value="ECO:0007669"/>
    <property type="project" value="InterPro"/>
</dbReference>
<comment type="similarity">
    <text evidence="1">Belongs to the glycosyl hydrolase 16 family.</text>
</comment>
<evidence type="ECO:0000256" key="8">
    <source>
        <dbReference type="SAM" id="SignalP"/>
    </source>
</evidence>
<comment type="caution">
    <text evidence="10">The sequence shown here is derived from an EMBL/GenBank/DDBJ whole genome shotgun (WGS) entry which is preliminary data.</text>
</comment>
<evidence type="ECO:0000256" key="4">
    <source>
        <dbReference type="ARBA" id="ARBA00023295"/>
    </source>
</evidence>
<dbReference type="AlphaFoldDB" id="A0A934SX06"/>
<dbReference type="InterPro" id="IPR013320">
    <property type="entry name" value="ConA-like_dom_sf"/>
</dbReference>
<keyword evidence="3" id="KW-0378">Hydrolase</keyword>
<feature type="domain" description="GH16" evidence="9">
    <location>
        <begin position="18"/>
        <end position="264"/>
    </location>
</feature>
<dbReference type="Pfam" id="PF00722">
    <property type="entry name" value="Glyco_hydro_16"/>
    <property type="match status" value="1"/>
</dbReference>
<accession>A0A934SX06</accession>
<evidence type="ECO:0000256" key="1">
    <source>
        <dbReference type="ARBA" id="ARBA00006865"/>
    </source>
</evidence>
<dbReference type="InterPro" id="IPR044791">
    <property type="entry name" value="Beta-glucanase/XTH"/>
</dbReference>
<dbReference type="RefSeq" id="WP_200595507.1">
    <property type="nucleotide sequence ID" value="NZ_JAEPBG010000011.1"/>
</dbReference>
<gene>
    <name evidence="10" type="ORF">JJB74_22080</name>
</gene>
<dbReference type="PANTHER" id="PTHR31062">
    <property type="entry name" value="XYLOGLUCAN ENDOTRANSGLUCOSYLASE/HYDROLASE PROTEIN 8-RELATED"/>
    <property type="match status" value="1"/>
</dbReference>
<sequence length="264" mass="28423">MSMKYSKIIRKALCLATFSLGAGTLSHAQTVAFADNFDGSDLGPAWQASTWANGSPFACTFAAGNVTKGNGTLNLAFLAQSSASQDTCSEVKTTQTFQYGSFVVYMKPAWTDPSPAAPSTSGPSTGTVSSFFLYTGRSGTRSHFEIDIEFVAGTKTLHTNYWVQGKPNPQDFYLPDPRYSGIDPDDGIHGYRFDWKPSGITWYAQNASGGWTLLRNVPVNITAKMPAMMNVWIGDNTIAGWTGTFNPASTPNGAAHYDSVTITK</sequence>
<evidence type="ECO:0000256" key="3">
    <source>
        <dbReference type="ARBA" id="ARBA00022801"/>
    </source>
</evidence>
<evidence type="ECO:0000256" key="5">
    <source>
        <dbReference type="ARBA" id="ARBA00029722"/>
    </source>
</evidence>
<feature type="signal peptide" evidence="8">
    <location>
        <begin position="1"/>
        <end position="28"/>
    </location>
</feature>
<dbReference type="EMBL" id="JAEPBG010000011">
    <property type="protein sequence ID" value="MBK4737317.1"/>
    <property type="molecule type" value="Genomic_DNA"/>
</dbReference>
<evidence type="ECO:0000256" key="2">
    <source>
        <dbReference type="ARBA" id="ARBA00014569"/>
    </source>
</evidence>
<proteinExistence type="inferred from homology"/>
<evidence type="ECO:0000313" key="10">
    <source>
        <dbReference type="EMBL" id="MBK4737317.1"/>
    </source>
</evidence>
<dbReference type="PROSITE" id="PS51762">
    <property type="entry name" value="GH16_2"/>
    <property type="match status" value="1"/>
</dbReference>
<keyword evidence="8" id="KW-0732">Signal</keyword>
<evidence type="ECO:0000259" key="9">
    <source>
        <dbReference type="PROSITE" id="PS51762"/>
    </source>
</evidence>
<dbReference type="GO" id="GO:0004553">
    <property type="term" value="F:hydrolase activity, hydrolyzing O-glycosyl compounds"/>
    <property type="evidence" value="ECO:0007669"/>
    <property type="project" value="InterPro"/>
</dbReference>
<evidence type="ECO:0000256" key="6">
    <source>
        <dbReference type="ARBA" id="ARBA00029771"/>
    </source>
</evidence>
<dbReference type="Gene3D" id="2.60.120.200">
    <property type="match status" value="1"/>
</dbReference>
<evidence type="ECO:0000256" key="7">
    <source>
        <dbReference type="ARBA" id="ARBA00031665"/>
    </source>
</evidence>
<organism evidence="10 11">
    <name type="scientific">Noviherbaspirillum pedocola</name>
    <dbReference type="NCBI Taxonomy" id="2801341"/>
    <lineage>
        <taxon>Bacteria</taxon>
        <taxon>Pseudomonadati</taxon>
        <taxon>Pseudomonadota</taxon>
        <taxon>Betaproteobacteria</taxon>
        <taxon>Burkholderiales</taxon>
        <taxon>Oxalobacteraceae</taxon>
        <taxon>Noviherbaspirillum</taxon>
    </lineage>
</organism>
<feature type="chain" id="PRO_5037849368" description="Beta-glucanase" evidence="8">
    <location>
        <begin position="29"/>
        <end position="264"/>
    </location>
</feature>
<protein>
    <recommendedName>
        <fullName evidence="2">Beta-glucanase</fullName>
    </recommendedName>
    <alternativeName>
        <fullName evidence="7">1,3-1,4-beta-D-glucan 4-glucanohydrolase</fullName>
    </alternativeName>
    <alternativeName>
        <fullName evidence="6">Endo-beta-1,3-1,4 glucanase</fullName>
    </alternativeName>
    <alternativeName>
        <fullName evidence="5">Lichenase</fullName>
    </alternativeName>
</protein>
<evidence type="ECO:0000313" key="11">
    <source>
        <dbReference type="Proteomes" id="UP000622890"/>
    </source>
</evidence>
<reference evidence="10" key="1">
    <citation type="submission" date="2021-01" db="EMBL/GenBank/DDBJ databases">
        <title>Genome sequence of strain Noviherbaspirillum sp. DKR-6.</title>
        <authorList>
            <person name="Chaudhary D.K."/>
        </authorList>
    </citation>
    <scope>NUCLEOTIDE SEQUENCE</scope>
    <source>
        <strain evidence="10">DKR-6</strain>
    </source>
</reference>
<dbReference type="Proteomes" id="UP000622890">
    <property type="component" value="Unassembled WGS sequence"/>
</dbReference>
<name>A0A934SX06_9BURK</name>
<keyword evidence="4" id="KW-0326">Glycosidase</keyword>
<dbReference type="SUPFAM" id="SSF49899">
    <property type="entry name" value="Concanavalin A-like lectins/glucanases"/>
    <property type="match status" value="1"/>
</dbReference>
<dbReference type="InterPro" id="IPR000757">
    <property type="entry name" value="Beta-glucanase-like"/>
</dbReference>